<dbReference type="InterPro" id="IPR043502">
    <property type="entry name" value="DNA/RNA_pol_sf"/>
</dbReference>
<reference evidence="4" key="1">
    <citation type="submission" date="2023-06" db="EMBL/GenBank/DDBJ databases">
        <title>Male Hemibagrus guttatus genome.</title>
        <authorList>
            <person name="Bian C."/>
        </authorList>
    </citation>
    <scope>NUCLEOTIDE SEQUENCE</scope>
    <source>
        <strain evidence="4">Male_cb2023</strain>
        <tissue evidence="4">Muscle</tissue>
    </source>
</reference>
<dbReference type="Gene3D" id="3.30.70.270">
    <property type="match status" value="1"/>
</dbReference>
<name>A0AAE0UTN7_9TELE</name>
<dbReference type="InterPro" id="IPR000477">
    <property type="entry name" value="RT_dom"/>
</dbReference>
<dbReference type="AlphaFoldDB" id="A0AAE0UTN7"/>
<dbReference type="SUPFAM" id="SSF56672">
    <property type="entry name" value="DNA/RNA polymerases"/>
    <property type="match status" value="1"/>
</dbReference>
<dbReference type="Gene3D" id="3.10.10.10">
    <property type="entry name" value="HIV Type 1 Reverse Transcriptase, subunit A, domain 1"/>
    <property type="match status" value="1"/>
</dbReference>
<organism evidence="4 5">
    <name type="scientific">Hemibagrus guttatus</name>
    <dbReference type="NCBI Taxonomy" id="175788"/>
    <lineage>
        <taxon>Eukaryota</taxon>
        <taxon>Metazoa</taxon>
        <taxon>Chordata</taxon>
        <taxon>Craniata</taxon>
        <taxon>Vertebrata</taxon>
        <taxon>Euteleostomi</taxon>
        <taxon>Actinopterygii</taxon>
        <taxon>Neopterygii</taxon>
        <taxon>Teleostei</taxon>
        <taxon>Ostariophysi</taxon>
        <taxon>Siluriformes</taxon>
        <taxon>Bagridae</taxon>
        <taxon>Hemibagrus</taxon>
    </lineage>
</organism>
<dbReference type="PANTHER" id="PTHR24559:SF440">
    <property type="entry name" value="RIBONUCLEASE H"/>
    <property type="match status" value="1"/>
</dbReference>
<comment type="similarity">
    <text evidence="1">Belongs to the beta type-B retroviral polymerase family. HERV class-II K(HML-2) pol subfamily.</text>
</comment>
<evidence type="ECO:0000256" key="2">
    <source>
        <dbReference type="ARBA" id="ARBA00012180"/>
    </source>
</evidence>
<dbReference type="InterPro" id="IPR053134">
    <property type="entry name" value="RNA-dir_DNA_polymerase"/>
</dbReference>
<dbReference type="EMBL" id="JAUCMX010000016">
    <property type="protein sequence ID" value="KAK3520052.1"/>
    <property type="molecule type" value="Genomic_DNA"/>
</dbReference>
<dbReference type="GO" id="GO:0004523">
    <property type="term" value="F:RNA-DNA hybrid ribonuclease activity"/>
    <property type="evidence" value="ECO:0007669"/>
    <property type="project" value="UniProtKB-EC"/>
</dbReference>
<dbReference type="EC" id="3.1.26.4" evidence="2"/>
<dbReference type="PROSITE" id="PS50878">
    <property type="entry name" value="RT_POL"/>
    <property type="match status" value="1"/>
</dbReference>
<proteinExistence type="inferred from homology"/>
<gene>
    <name evidence="4" type="ORF">QTP70_011975</name>
</gene>
<sequence>MEDYIEGALAAGHIRPSTSPAAAGFFFVGKKDGGLQPCIDYRGLNAITVRYPYPLPLVPVALEQLRGVRVFTKLDLQSAYNLVCIRKGDEWKTTFHMTHGHYEYCVMPFGLTNAPAVFQALINGVFQDLLGKGVIAYIDDILVYSASMEYHVHQVREVLTRLQRHHLYVKLEKCKFHRSAVTFLGYVISRQGVEMDVVKVRIL</sequence>
<comment type="caution">
    <text evidence="4">The sequence shown here is derived from an EMBL/GenBank/DDBJ whole genome shotgun (WGS) entry which is preliminary data.</text>
</comment>
<accession>A0AAE0UTN7</accession>
<dbReference type="CDD" id="cd01647">
    <property type="entry name" value="RT_LTR"/>
    <property type="match status" value="1"/>
</dbReference>
<evidence type="ECO:0000313" key="4">
    <source>
        <dbReference type="EMBL" id="KAK3520052.1"/>
    </source>
</evidence>
<evidence type="ECO:0000259" key="3">
    <source>
        <dbReference type="PROSITE" id="PS50878"/>
    </source>
</evidence>
<dbReference type="Proteomes" id="UP001274896">
    <property type="component" value="Unassembled WGS sequence"/>
</dbReference>
<feature type="domain" description="Reverse transcriptase" evidence="3">
    <location>
        <begin position="9"/>
        <end position="188"/>
    </location>
</feature>
<dbReference type="Pfam" id="PF00078">
    <property type="entry name" value="RVT_1"/>
    <property type="match status" value="1"/>
</dbReference>
<dbReference type="PANTHER" id="PTHR24559">
    <property type="entry name" value="TRANSPOSON TY3-I GAG-POL POLYPROTEIN"/>
    <property type="match status" value="1"/>
</dbReference>
<dbReference type="InterPro" id="IPR043128">
    <property type="entry name" value="Rev_trsase/Diguanyl_cyclase"/>
</dbReference>
<evidence type="ECO:0000256" key="1">
    <source>
        <dbReference type="ARBA" id="ARBA00010879"/>
    </source>
</evidence>
<evidence type="ECO:0000313" key="5">
    <source>
        <dbReference type="Proteomes" id="UP001274896"/>
    </source>
</evidence>
<keyword evidence="5" id="KW-1185">Reference proteome</keyword>
<protein>
    <recommendedName>
        <fullName evidence="2">ribonuclease H</fullName>
        <ecNumber evidence="2">3.1.26.4</ecNumber>
    </recommendedName>
</protein>